<dbReference type="WBParaSite" id="Gr19_v10_g7323.t1">
    <property type="protein sequence ID" value="Gr19_v10_g7323.t1"/>
    <property type="gene ID" value="Gr19_v10_g7323"/>
</dbReference>
<evidence type="ECO:0000313" key="2">
    <source>
        <dbReference type="Proteomes" id="UP000887572"/>
    </source>
</evidence>
<dbReference type="Gene3D" id="2.40.240.130">
    <property type="match status" value="1"/>
</dbReference>
<protein>
    <submittedName>
        <fullName evidence="3">Uncharacterized protein</fullName>
    </submittedName>
</protein>
<dbReference type="SUPFAM" id="SSF54236">
    <property type="entry name" value="Ubiquitin-like"/>
    <property type="match status" value="1"/>
</dbReference>
<dbReference type="AlphaFoldDB" id="A0A914I441"/>
<accession>A0A914I441</accession>
<evidence type="ECO:0000313" key="3">
    <source>
        <dbReference type="WBParaSite" id="Gr19_v10_g7323.t1"/>
    </source>
</evidence>
<organism evidence="2 3">
    <name type="scientific">Globodera rostochiensis</name>
    <name type="common">Golden nematode worm</name>
    <name type="synonym">Heterodera rostochiensis</name>
    <dbReference type="NCBI Taxonomy" id="31243"/>
    <lineage>
        <taxon>Eukaryota</taxon>
        <taxon>Metazoa</taxon>
        <taxon>Ecdysozoa</taxon>
        <taxon>Nematoda</taxon>
        <taxon>Chromadorea</taxon>
        <taxon>Rhabditida</taxon>
        <taxon>Tylenchina</taxon>
        <taxon>Tylenchomorpha</taxon>
        <taxon>Tylenchoidea</taxon>
        <taxon>Heteroderidae</taxon>
        <taxon>Heteroderinae</taxon>
        <taxon>Globodera</taxon>
    </lineage>
</organism>
<keyword evidence="2" id="KW-1185">Reference proteome</keyword>
<sequence length="140" mass="15880">MNGTNFRESGSFSFIPPFVDLAPQPPVRTFGDFRRRFAIPSPNNKRVVFKEHVLGEPSHFQWAAISEDSTALPIFCGQIVAEVQTLSEVEYLRRELEHMTTEKQKLQRALDKAKKLLKATQKMNKTMRTNSRCNAGGALV</sequence>
<feature type="coiled-coil region" evidence="1">
    <location>
        <begin position="89"/>
        <end position="130"/>
    </location>
</feature>
<name>A0A914I441_GLORO</name>
<dbReference type="InterPro" id="IPR029071">
    <property type="entry name" value="Ubiquitin-like_domsf"/>
</dbReference>
<reference evidence="3" key="1">
    <citation type="submission" date="2022-11" db="UniProtKB">
        <authorList>
            <consortium name="WormBaseParasite"/>
        </authorList>
    </citation>
    <scope>IDENTIFICATION</scope>
</reference>
<keyword evidence="1" id="KW-0175">Coiled coil</keyword>
<dbReference type="Proteomes" id="UP000887572">
    <property type="component" value="Unplaced"/>
</dbReference>
<dbReference type="InterPro" id="IPR038207">
    <property type="entry name" value="DIX_dom_sf"/>
</dbReference>
<proteinExistence type="predicted"/>
<evidence type="ECO:0000256" key="1">
    <source>
        <dbReference type="SAM" id="Coils"/>
    </source>
</evidence>